<dbReference type="AlphaFoldDB" id="A0AA38H148"/>
<evidence type="ECO:0000313" key="3">
    <source>
        <dbReference type="Proteomes" id="UP000824469"/>
    </source>
</evidence>
<keyword evidence="3" id="KW-1185">Reference proteome</keyword>
<feature type="region of interest" description="Disordered" evidence="1">
    <location>
        <begin position="1"/>
        <end position="60"/>
    </location>
</feature>
<evidence type="ECO:0000313" key="2">
    <source>
        <dbReference type="EMBL" id="KAH9330540.1"/>
    </source>
</evidence>
<reference evidence="2 3" key="1">
    <citation type="journal article" date="2021" name="Nat. Plants">
        <title>The Taxus genome provides insights into paclitaxel biosynthesis.</title>
        <authorList>
            <person name="Xiong X."/>
            <person name="Gou J."/>
            <person name="Liao Q."/>
            <person name="Li Y."/>
            <person name="Zhou Q."/>
            <person name="Bi G."/>
            <person name="Li C."/>
            <person name="Du R."/>
            <person name="Wang X."/>
            <person name="Sun T."/>
            <person name="Guo L."/>
            <person name="Liang H."/>
            <person name="Lu P."/>
            <person name="Wu Y."/>
            <person name="Zhang Z."/>
            <person name="Ro D.K."/>
            <person name="Shang Y."/>
            <person name="Huang S."/>
            <person name="Yan J."/>
        </authorList>
    </citation>
    <scope>NUCLEOTIDE SEQUENCE [LARGE SCALE GENOMIC DNA]</scope>
    <source>
        <strain evidence="2">Ta-2019</strain>
    </source>
</reference>
<sequence>MAHEGFGAHVRDVEPEHQELPHLGNHDRDPSLASRRRAPTETTWAAGTHLNPPGNLSLAL</sequence>
<dbReference type="EMBL" id="JAHRHJ020000001">
    <property type="protein sequence ID" value="KAH9330540.1"/>
    <property type="molecule type" value="Genomic_DNA"/>
</dbReference>
<feature type="compositionally biased region" description="Basic and acidic residues" evidence="1">
    <location>
        <begin position="9"/>
        <end position="30"/>
    </location>
</feature>
<evidence type="ECO:0000256" key="1">
    <source>
        <dbReference type="SAM" id="MobiDB-lite"/>
    </source>
</evidence>
<dbReference type="Proteomes" id="UP000824469">
    <property type="component" value="Unassembled WGS sequence"/>
</dbReference>
<proteinExistence type="predicted"/>
<accession>A0AA38H148</accession>
<protein>
    <submittedName>
        <fullName evidence="2">Uncharacterized protein</fullName>
    </submittedName>
</protein>
<name>A0AA38H148_TAXCH</name>
<feature type="non-terminal residue" evidence="2">
    <location>
        <position position="60"/>
    </location>
</feature>
<comment type="caution">
    <text evidence="2">The sequence shown here is derived from an EMBL/GenBank/DDBJ whole genome shotgun (WGS) entry which is preliminary data.</text>
</comment>
<gene>
    <name evidence="2" type="ORF">KI387_002648</name>
</gene>
<organism evidence="2 3">
    <name type="scientific">Taxus chinensis</name>
    <name type="common">Chinese yew</name>
    <name type="synonym">Taxus wallichiana var. chinensis</name>
    <dbReference type="NCBI Taxonomy" id="29808"/>
    <lineage>
        <taxon>Eukaryota</taxon>
        <taxon>Viridiplantae</taxon>
        <taxon>Streptophyta</taxon>
        <taxon>Embryophyta</taxon>
        <taxon>Tracheophyta</taxon>
        <taxon>Spermatophyta</taxon>
        <taxon>Pinopsida</taxon>
        <taxon>Pinidae</taxon>
        <taxon>Conifers II</taxon>
        <taxon>Cupressales</taxon>
        <taxon>Taxaceae</taxon>
        <taxon>Taxus</taxon>
    </lineage>
</organism>